<keyword evidence="10" id="KW-0119">Carbohydrate metabolism</keyword>
<keyword evidence="6" id="KW-0597">Phosphoprotein</keyword>
<dbReference type="InterPro" id="IPR005846">
    <property type="entry name" value="A-D-PHexomutase_a/b/a-III"/>
</dbReference>
<evidence type="ECO:0000256" key="4">
    <source>
        <dbReference type="ARBA" id="ARBA00022490"/>
    </source>
</evidence>
<dbReference type="AlphaFoldDB" id="A0A9Q0MI25"/>
<dbReference type="InterPro" id="IPR005844">
    <property type="entry name" value="A-D-PHexomutase_a/b/a-I"/>
</dbReference>
<evidence type="ECO:0000313" key="15">
    <source>
        <dbReference type="EMBL" id="KAJ6596627.1"/>
    </source>
</evidence>
<dbReference type="GO" id="GO:0006166">
    <property type="term" value="P:purine ribonucleoside salvage"/>
    <property type="evidence" value="ECO:0007669"/>
    <property type="project" value="TreeGrafter"/>
</dbReference>
<dbReference type="Proteomes" id="UP001151699">
    <property type="component" value="Unassembled WGS sequence"/>
</dbReference>
<evidence type="ECO:0000256" key="6">
    <source>
        <dbReference type="ARBA" id="ARBA00022553"/>
    </source>
</evidence>
<evidence type="ECO:0000256" key="10">
    <source>
        <dbReference type="ARBA" id="ARBA00023277"/>
    </source>
</evidence>
<keyword evidence="4" id="KW-0963">Cytoplasm</keyword>
<feature type="domain" description="Alpha-D-phosphohexomutase alpha/beta/alpha" evidence="12">
    <location>
        <begin position="275"/>
        <end position="382"/>
    </location>
</feature>
<reference evidence="15" key="1">
    <citation type="submission" date="2022-07" db="EMBL/GenBank/DDBJ databases">
        <authorList>
            <person name="Trinca V."/>
            <person name="Uliana J.V.C."/>
            <person name="Torres T.T."/>
            <person name="Ward R.J."/>
            <person name="Monesi N."/>
        </authorList>
    </citation>
    <scope>NUCLEOTIDE SEQUENCE</scope>
    <source>
        <strain evidence="15">HSMRA1968</strain>
        <tissue evidence="15">Whole embryos</tissue>
    </source>
</reference>
<dbReference type="PROSITE" id="PS00710">
    <property type="entry name" value="PGM_PMM"/>
    <property type="match status" value="1"/>
</dbReference>
<evidence type="ECO:0000256" key="2">
    <source>
        <dbReference type="ARBA" id="ARBA00004496"/>
    </source>
</evidence>
<evidence type="ECO:0000256" key="8">
    <source>
        <dbReference type="ARBA" id="ARBA00022842"/>
    </source>
</evidence>
<sequence>AAYRTMHMFLAIEMCELYHLLTDVMTRHYSQSRKIFNLQLIGFDPKQVRTMAHSNGFPKYSDNQNLNEKIRDWIKWDKNEKTKEEIENLVKRCEWNTLGKRLTKRLNFGTAGLRGVMHAGFNAMNDLVVIQSAQGLLKYILQCFPNENDRRTGIVVGYDGRYNSKRFAELTACVFLNAGVPVLLFGQMIATPFIPFTILEKKCLTGVMVTASHNPKEDNGYKVYWGNGAQIISPHDKMIEKFILQNLEPYPSSWNLDILSSPLLTDPYDEIITNYYEKLRANIPKDILENYNKTSDFQCVYTAMHGVGFVFVEKAMEAGNLKAVITVKEQSYPDPEFPTVKFPNPEEGASSLELSMKLADSLGVDVILANDPDADRLACAERNKKTNKWKVFTGNELGALLGWWAFECHKQLNPNVNFSDCYTLASTVSSKILKAIANVEGFQFIETLTGFKWMGNISCELMATGKSIVFAFEEAIGFMVTPTVLDKDGVSAACHLASLGSYLRHSNMSFEDKLNEIYNKYGYHFTINSYYICHEPEVISAIFNKIRNRGVGDKETTDYNYPTSILDGKYKIESVRDLTTGIDTSQPDNKATLPSSKSSQMITFSFENGVVVTLRTSGTEPKIKYYSEMCGKPQDKNWEELRKILVEMIEAIVEEFLQPHHNKLIPRD</sequence>
<dbReference type="PRINTS" id="PR00509">
    <property type="entry name" value="PGMPMM"/>
</dbReference>
<dbReference type="InterPro" id="IPR016066">
    <property type="entry name" value="A-D-PHexomutase_CS"/>
</dbReference>
<dbReference type="PANTHER" id="PTHR45745:SF1">
    <property type="entry name" value="PHOSPHOGLUCOMUTASE 2B-RELATED"/>
    <property type="match status" value="1"/>
</dbReference>
<protein>
    <submittedName>
        <fullName evidence="15">Phosphoglucomutase-2</fullName>
    </submittedName>
</protein>
<feature type="domain" description="Alpha-D-phosphohexomutase alpha/beta/alpha" evidence="13">
    <location>
        <begin position="394"/>
        <end position="521"/>
    </location>
</feature>
<accession>A0A9Q0MI25</accession>
<evidence type="ECO:0000313" key="16">
    <source>
        <dbReference type="Proteomes" id="UP001151699"/>
    </source>
</evidence>
<keyword evidence="16" id="KW-1185">Reference proteome</keyword>
<dbReference type="Pfam" id="PF02879">
    <property type="entry name" value="PGM_PMM_II"/>
    <property type="match status" value="1"/>
</dbReference>
<evidence type="ECO:0000256" key="7">
    <source>
        <dbReference type="ARBA" id="ARBA00022723"/>
    </source>
</evidence>
<dbReference type="Gene3D" id="3.40.120.10">
    <property type="entry name" value="Alpha-D-Glucose-1,6-Bisphosphate, subunit A, domain 3"/>
    <property type="match status" value="3"/>
</dbReference>
<dbReference type="GO" id="GO:0005634">
    <property type="term" value="C:nucleus"/>
    <property type="evidence" value="ECO:0007669"/>
    <property type="project" value="TreeGrafter"/>
</dbReference>
<gene>
    <name evidence="15" type="primary">PGM2_0</name>
    <name evidence="14" type="synonym">PGM2_1</name>
    <name evidence="14" type="ORF">Bhyg_15847</name>
    <name evidence="15" type="ORF">Bhyg_16271</name>
</gene>
<dbReference type="OrthoDB" id="8300170at2759"/>
<evidence type="ECO:0000259" key="12">
    <source>
        <dbReference type="Pfam" id="PF02879"/>
    </source>
</evidence>
<keyword evidence="8" id="KW-0460">Magnesium</keyword>
<feature type="non-terminal residue" evidence="15">
    <location>
        <position position="1"/>
    </location>
</feature>
<evidence type="ECO:0000256" key="9">
    <source>
        <dbReference type="ARBA" id="ARBA00023235"/>
    </source>
</evidence>
<evidence type="ECO:0000259" key="13">
    <source>
        <dbReference type="Pfam" id="PF02880"/>
    </source>
</evidence>
<dbReference type="CDD" id="cd05799">
    <property type="entry name" value="PGM2"/>
    <property type="match status" value="1"/>
</dbReference>
<dbReference type="GO" id="GO:0000287">
    <property type="term" value="F:magnesium ion binding"/>
    <property type="evidence" value="ECO:0007669"/>
    <property type="project" value="InterPro"/>
</dbReference>
<dbReference type="Pfam" id="PF02878">
    <property type="entry name" value="PGM_PMM_I"/>
    <property type="match status" value="1"/>
</dbReference>
<dbReference type="InterPro" id="IPR005841">
    <property type="entry name" value="Alpha-D-phosphohexomutase_SF"/>
</dbReference>
<evidence type="ECO:0000259" key="11">
    <source>
        <dbReference type="Pfam" id="PF02878"/>
    </source>
</evidence>
<name>A0A9Q0MI25_9DIPT</name>
<dbReference type="PANTHER" id="PTHR45745">
    <property type="entry name" value="PHOSPHOMANNOMUTASE 45A"/>
    <property type="match status" value="1"/>
</dbReference>
<dbReference type="InterPro" id="IPR005845">
    <property type="entry name" value="A-D-PHexomutase_a/b/a-II"/>
</dbReference>
<dbReference type="GO" id="GO:0006006">
    <property type="term" value="P:glucose metabolic process"/>
    <property type="evidence" value="ECO:0007669"/>
    <property type="project" value="UniProtKB-KW"/>
</dbReference>
<keyword evidence="5" id="KW-0313">Glucose metabolism</keyword>
<comment type="subcellular location">
    <subcellularLocation>
        <location evidence="2">Cytoplasm</location>
    </subcellularLocation>
</comment>
<dbReference type="FunFam" id="3.40.120.10:FF:000017">
    <property type="entry name" value="glucose 1,6-bisphosphate synthase"/>
    <property type="match status" value="1"/>
</dbReference>
<feature type="domain" description="Alpha-D-phosphohexomutase alpha/beta/alpha" evidence="11">
    <location>
        <begin position="106"/>
        <end position="245"/>
    </location>
</feature>
<dbReference type="FunFam" id="3.40.120.10:FF:000035">
    <property type="entry name" value="Pgm3p"/>
    <property type="match status" value="1"/>
</dbReference>
<dbReference type="EMBL" id="WJQU01006414">
    <property type="protein sequence ID" value="KAJ6596627.1"/>
    <property type="molecule type" value="Genomic_DNA"/>
</dbReference>
<dbReference type="SUPFAM" id="SSF55957">
    <property type="entry name" value="Phosphoglucomutase, C-terminal domain"/>
    <property type="match status" value="1"/>
</dbReference>
<keyword evidence="9" id="KW-0413">Isomerase</keyword>
<comment type="caution">
    <text evidence="15">The sequence shown here is derived from an EMBL/GenBank/DDBJ whole genome shotgun (WGS) entry which is preliminary data.</text>
</comment>
<evidence type="ECO:0000313" key="14">
    <source>
        <dbReference type="EMBL" id="KAJ6596470.1"/>
    </source>
</evidence>
<comment type="cofactor">
    <cofactor evidence="1">
        <name>Mg(2+)</name>
        <dbReference type="ChEBI" id="CHEBI:18420"/>
    </cofactor>
</comment>
<evidence type="ECO:0000256" key="3">
    <source>
        <dbReference type="ARBA" id="ARBA00010231"/>
    </source>
</evidence>
<dbReference type="GO" id="GO:0008973">
    <property type="term" value="F:phosphopentomutase activity"/>
    <property type="evidence" value="ECO:0007669"/>
    <property type="project" value="TreeGrafter"/>
</dbReference>
<dbReference type="GO" id="GO:0005737">
    <property type="term" value="C:cytoplasm"/>
    <property type="evidence" value="ECO:0007669"/>
    <property type="project" value="UniProtKB-SubCell"/>
</dbReference>
<dbReference type="EMBL" id="WJQU01006433">
    <property type="protein sequence ID" value="KAJ6596470.1"/>
    <property type="molecule type" value="Genomic_DNA"/>
</dbReference>
<comment type="similarity">
    <text evidence="3">Belongs to the phosphohexose mutase family.</text>
</comment>
<dbReference type="Pfam" id="PF02880">
    <property type="entry name" value="PGM_PMM_III"/>
    <property type="match status" value="1"/>
</dbReference>
<dbReference type="SUPFAM" id="SSF53738">
    <property type="entry name" value="Phosphoglucomutase, first 3 domains"/>
    <property type="match status" value="3"/>
</dbReference>
<proteinExistence type="inferred from homology"/>
<keyword evidence="7" id="KW-0479">Metal-binding</keyword>
<dbReference type="InterPro" id="IPR036900">
    <property type="entry name" value="A-D-PHexomutase_C_sf"/>
</dbReference>
<organism evidence="15 16">
    <name type="scientific">Pseudolycoriella hygida</name>
    <dbReference type="NCBI Taxonomy" id="35572"/>
    <lineage>
        <taxon>Eukaryota</taxon>
        <taxon>Metazoa</taxon>
        <taxon>Ecdysozoa</taxon>
        <taxon>Arthropoda</taxon>
        <taxon>Hexapoda</taxon>
        <taxon>Insecta</taxon>
        <taxon>Pterygota</taxon>
        <taxon>Neoptera</taxon>
        <taxon>Endopterygota</taxon>
        <taxon>Diptera</taxon>
        <taxon>Nematocera</taxon>
        <taxon>Sciaroidea</taxon>
        <taxon>Sciaridae</taxon>
        <taxon>Pseudolycoriella</taxon>
    </lineage>
</organism>
<dbReference type="InterPro" id="IPR016055">
    <property type="entry name" value="A-D-PHexomutase_a/b/a-I/II/III"/>
</dbReference>
<evidence type="ECO:0000256" key="5">
    <source>
        <dbReference type="ARBA" id="ARBA00022526"/>
    </source>
</evidence>
<evidence type="ECO:0000256" key="1">
    <source>
        <dbReference type="ARBA" id="ARBA00001946"/>
    </source>
</evidence>